<sequence length="1000" mass="110413">MLTPSWRWSALAGLALLVEHALAIGQNTCVTFKSSSSSFPLVAGGKGTPIFLSEDDWPGVQRAALDFAADIQRVTGVQPAMKNITAASPPKTSQAIIIGTLGRSSLIDTVVNNTKLDVSSIQGKWESFIAQEVKNPLPGVSSAYVMIGSDKRGSIYNLYDHSEQFGVSPWYWWADVPSTKQSQIFVSSSGCAHGEPTVKYRGIFLNDEQPSLQNWAMEKFTNGTGAPLTGSPFNHFFYTKLFELILRIKGNYLWPAIWSSAFAVDDHMNQVLADWYGIVMGTSHQEPMMRSTPIEWNLFGSGPWDYSVNAQNIYNYWLNGTIRAKPYEDIYTVGMRGAGDEPLSEGQDISLLEQIIADQRTILSTVYNETDVTNIPQMWCLYKEVEGFYDDGMRAPDDITLLWTDDNWGNIRRFPLISERNRTGGAGVYYHFDYVGDPRDYKWITSTQITKTHEQMSLAVDREATRIWILNVGDLKPYEMDTEFFISYGWDSSPWNHNNVASFVNLWAQREFDVSASEAATIADIIANVTRFNARRKPELLNATVYSLTNYREAETMLQEWQNLNTTASKLYESVSSAMKPAFFQLVMHPVQASATLATMWIAAGLNNLRASQARVSANEFGSQVEAMFEDDYALEVEYHSLLNGKWDHMMDQTHVMYYYWQQPMANTMPPITKVQSKKQALAGPMRISPEGTLGTWPGDNPNQCAQGYSCPPPTIMIDPFVTFGNRFVDVGAGGPSPFTFTVTANASWLNITPAKGSVSLQSTETRVFFSVDWSQVSGAETAEVSFTANTPGQPVSVVTATFIANHTAPPSDFHGFVEGDGGISIEAAHATRNTSVSNLTWIELPGYGRTVSGITPWPRGGAELNFTAGTGPSIEYDFYNFNTIDGAGNVTVNTMVSPTLNAYGQDRPVAVAVSIDSLEPQTTYFIPYAIPGSLPAQWDGTDGFVADSIVVVPNHFTIAPGAHTLKIWMVEPTVIVQKIVIDTGGVLQSYLGPPESIVV</sequence>
<dbReference type="Gene3D" id="3.20.20.520">
    <property type="entry name" value="Glycosyl hydrolase family 115"/>
    <property type="match status" value="1"/>
</dbReference>
<dbReference type="InterPro" id="IPR042301">
    <property type="entry name" value="GH115_sf"/>
</dbReference>
<dbReference type="HOGENOM" id="CLU_004852_0_0_1"/>
<dbReference type="STRING" id="745531.A0A0C3S1B2"/>
<feature type="signal peptide" evidence="2">
    <location>
        <begin position="1"/>
        <end position="23"/>
    </location>
</feature>
<proteinExistence type="predicted"/>
<dbReference type="Proteomes" id="UP000053257">
    <property type="component" value="Unassembled WGS sequence"/>
</dbReference>
<dbReference type="InterPro" id="IPR031924">
    <property type="entry name" value="GH115"/>
</dbReference>
<evidence type="ECO:0000313" key="4">
    <source>
        <dbReference type="EMBL" id="KIP03027.1"/>
    </source>
</evidence>
<dbReference type="GO" id="GO:0016787">
    <property type="term" value="F:hydrolase activity"/>
    <property type="evidence" value="ECO:0007669"/>
    <property type="project" value="UniProtKB-KW"/>
</dbReference>
<dbReference type="EMBL" id="KN840638">
    <property type="protein sequence ID" value="KIP03027.1"/>
    <property type="molecule type" value="Genomic_DNA"/>
</dbReference>
<evidence type="ECO:0000256" key="2">
    <source>
        <dbReference type="SAM" id="SignalP"/>
    </source>
</evidence>
<dbReference type="AlphaFoldDB" id="A0A0C3S1B2"/>
<keyword evidence="1 4" id="KW-0378">Hydrolase</keyword>
<keyword evidence="5" id="KW-1185">Reference proteome</keyword>
<gene>
    <name evidence="4" type="ORF">PHLGIDRAFT_121944</name>
</gene>
<keyword evidence="2" id="KW-0732">Signal</keyword>
<dbReference type="Gene3D" id="2.60.120.1620">
    <property type="match status" value="1"/>
</dbReference>
<dbReference type="Pfam" id="PF17829">
    <property type="entry name" value="GH115_C"/>
    <property type="match status" value="1"/>
</dbReference>
<dbReference type="Gene3D" id="3.30.379.10">
    <property type="entry name" value="Chitobiase/beta-hexosaminidase domain 2-like"/>
    <property type="match status" value="1"/>
</dbReference>
<dbReference type="InterPro" id="IPR029018">
    <property type="entry name" value="Hex-like_dom2"/>
</dbReference>
<organism evidence="4 5">
    <name type="scientific">Phlebiopsis gigantea (strain 11061_1 CR5-6)</name>
    <name type="common">White-rot fungus</name>
    <name type="synonym">Peniophora gigantea</name>
    <dbReference type="NCBI Taxonomy" id="745531"/>
    <lineage>
        <taxon>Eukaryota</taxon>
        <taxon>Fungi</taxon>
        <taxon>Dikarya</taxon>
        <taxon>Basidiomycota</taxon>
        <taxon>Agaricomycotina</taxon>
        <taxon>Agaricomycetes</taxon>
        <taxon>Polyporales</taxon>
        <taxon>Phanerochaetaceae</taxon>
        <taxon>Phlebiopsis</taxon>
    </lineage>
</organism>
<dbReference type="PANTHER" id="PTHR37842:SF2">
    <property type="entry name" value="GYLCOSYL HYDROLASE 115 C-TERMINAL DOMAIN-CONTAINING PROTEIN"/>
    <property type="match status" value="1"/>
</dbReference>
<evidence type="ECO:0000256" key="1">
    <source>
        <dbReference type="ARBA" id="ARBA00022801"/>
    </source>
</evidence>
<accession>A0A0C3S1B2</accession>
<reference evidence="4 5" key="1">
    <citation type="journal article" date="2014" name="PLoS Genet.">
        <title>Analysis of the Phlebiopsis gigantea genome, transcriptome and secretome provides insight into its pioneer colonization strategies of wood.</title>
        <authorList>
            <person name="Hori C."/>
            <person name="Ishida T."/>
            <person name="Igarashi K."/>
            <person name="Samejima M."/>
            <person name="Suzuki H."/>
            <person name="Master E."/>
            <person name="Ferreira P."/>
            <person name="Ruiz-Duenas F.J."/>
            <person name="Held B."/>
            <person name="Canessa P."/>
            <person name="Larrondo L.F."/>
            <person name="Schmoll M."/>
            <person name="Druzhinina I.S."/>
            <person name="Kubicek C.P."/>
            <person name="Gaskell J.A."/>
            <person name="Kersten P."/>
            <person name="St John F."/>
            <person name="Glasner J."/>
            <person name="Sabat G."/>
            <person name="Splinter BonDurant S."/>
            <person name="Syed K."/>
            <person name="Yadav J."/>
            <person name="Mgbeahuruike A.C."/>
            <person name="Kovalchuk A."/>
            <person name="Asiegbu F.O."/>
            <person name="Lackner G."/>
            <person name="Hoffmeister D."/>
            <person name="Rencoret J."/>
            <person name="Gutierrez A."/>
            <person name="Sun H."/>
            <person name="Lindquist E."/>
            <person name="Barry K."/>
            <person name="Riley R."/>
            <person name="Grigoriev I.V."/>
            <person name="Henrissat B."/>
            <person name="Kues U."/>
            <person name="Berka R.M."/>
            <person name="Martinez A.T."/>
            <person name="Covert S.F."/>
            <person name="Blanchette R.A."/>
            <person name="Cullen D."/>
        </authorList>
    </citation>
    <scope>NUCLEOTIDE SEQUENCE [LARGE SCALE GENOMIC DNA]</scope>
    <source>
        <strain evidence="4 5">11061_1 CR5-6</strain>
    </source>
</reference>
<dbReference type="Pfam" id="PF15979">
    <property type="entry name" value="Glyco_hydro_115"/>
    <property type="match status" value="1"/>
</dbReference>
<dbReference type="OrthoDB" id="4849794at2759"/>
<dbReference type="Gene3D" id="1.20.58.2150">
    <property type="match status" value="1"/>
</dbReference>
<protein>
    <submittedName>
        <fullName evidence="4">Glycoside hydrolase family 115 protein</fullName>
    </submittedName>
</protein>
<feature type="domain" description="Gylcosyl hydrolase 115 C-terminal" evidence="3">
    <location>
        <begin position="816"/>
        <end position="996"/>
    </location>
</feature>
<evidence type="ECO:0000259" key="3">
    <source>
        <dbReference type="Pfam" id="PF17829"/>
    </source>
</evidence>
<feature type="chain" id="PRO_5002169696" evidence="2">
    <location>
        <begin position="24"/>
        <end position="1000"/>
    </location>
</feature>
<name>A0A0C3S1B2_PHLG1</name>
<evidence type="ECO:0000313" key="5">
    <source>
        <dbReference type="Proteomes" id="UP000053257"/>
    </source>
</evidence>
<dbReference type="InterPro" id="IPR041437">
    <property type="entry name" value="GH115_C"/>
</dbReference>
<dbReference type="PANTHER" id="PTHR37842">
    <property type="match status" value="1"/>
</dbReference>